<keyword evidence="2" id="KW-1185">Reference proteome</keyword>
<dbReference type="EMBL" id="FLRD01001153">
    <property type="protein sequence ID" value="SBT56697.1"/>
    <property type="molecule type" value="Genomic_DNA"/>
</dbReference>
<gene>
    <name evidence="1" type="ORF">POVWA1_077860</name>
</gene>
<accession>A0A1A9AKT4</accession>
<reference evidence="2" key="1">
    <citation type="submission" date="2016-05" db="EMBL/GenBank/DDBJ databases">
        <authorList>
            <person name="Naeem Raeece"/>
        </authorList>
    </citation>
    <scope>NUCLEOTIDE SEQUENCE [LARGE SCALE GENOMIC DNA]</scope>
</reference>
<proteinExistence type="predicted"/>
<evidence type="ECO:0000313" key="1">
    <source>
        <dbReference type="EMBL" id="SBT56697.1"/>
    </source>
</evidence>
<protein>
    <submittedName>
        <fullName evidence="1">Uncharacterized protein</fullName>
    </submittedName>
</protein>
<evidence type="ECO:0000313" key="2">
    <source>
        <dbReference type="Proteomes" id="UP000078555"/>
    </source>
</evidence>
<dbReference type="AlphaFoldDB" id="A0A1A9AKT4"/>
<dbReference type="Proteomes" id="UP000078555">
    <property type="component" value="Unassembled WGS sequence"/>
</dbReference>
<sequence length="67" mass="7908">MCFHCPTNGCKVCFRFGFIHFKYGGISKHVWKNHKGHTPSSYVHLLQKGKKVQTWLDIDRRMHANHI</sequence>
<organism evidence="1 2">
    <name type="scientific">Plasmodium ovale wallikeri</name>
    <dbReference type="NCBI Taxonomy" id="864142"/>
    <lineage>
        <taxon>Eukaryota</taxon>
        <taxon>Sar</taxon>
        <taxon>Alveolata</taxon>
        <taxon>Apicomplexa</taxon>
        <taxon>Aconoidasida</taxon>
        <taxon>Haemosporida</taxon>
        <taxon>Plasmodiidae</taxon>
        <taxon>Plasmodium</taxon>
        <taxon>Plasmodium (Plasmodium)</taxon>
    </lineage>
</organism>
<name>A0A1A9AKT4_PLAOA</name>